<protein>
    <submittedName>
        <fullName evidence="1">Uncharacterized protein</fullName>
    </submittedName>
</protein>
<reference evidence="1 2" key="1">
    <citation type="journal article" date="2019" name="Sci. Rep.">
        <title>A high-quality genome of Eragrostis curvula grass provides insights into Poaceae evolution and supports new strategies to enhance forage quality.</title>
        <authorList>
            <person name="Carballo J."/>
            <person name="Santos B.A.C.M."/>
            <person name="Zappacosta D."/>
            <person name="Garbus I."/>
            <person name="Selva J.P."/>
            <person name="Gallo C.A."/>
            <person name="Diaz A."/>
            <person name="Albertini E."/>
            <person name="Caccamo M."/>
            <person name="Echenique V."/>
        </authorList>
    </citation>
    <scope>NUCLEOTIDE SEQUENCE [LARGE SCALE GENOMIC DNA]</scope>
    <source>
        <strain evidence="2">cv. Victoria</strain>
        <tissue evidence="1">Leaf</tissue>
    </source>
</reference>
<evidence type="ECO:0000313" key="2">
    <source>
        <dbReference type="Proteomes" id="UP000324897"/>
    </source>
</evidence>
<accession>A0A5J9TY85</accession>
<dbReference type="AlphaFoldDB" id="A0A5J9TY85"/>
<dbReference type="Proteomes" id="UP000324897">
    <property type="component" value="Unassembled WGS sequence"/>
</dbReference>
<name>A0A5J9TY85_9POAL</name>
<organism evidence="1 2">
    <name type="scientific">Eragrostis curvula</name>
    <name type="common">weeping love grass</name>
    <dbReference type="NCBI Taxonomy" id="38414"/>
    <lineage>
        <taxon>Eukaryota</taxon>
        <taxon>Viridiplantae</taxon>
        <taxon>Streptophyta</taxon>
        <taxon>Embryophyta</taxon>
        <taxon>Tracheophyta</taxon>
        <taxon>Spermatophyta</taxon>
        <taxon>Magnoliopsida</taxon>
        <taxon>Liliopsida</taxon>
        <taxon>Poales</taxon>
        <taxon>Poaceae</taxon>
        <taxon>PACMAD clade</taxon>
        <taxon>Chloridoideae</taxon>
        <taxon>Eragrostideae</taxon>
        <taxon>Eragrostidinae</taxon>
        <taxon>Eragrostis</taxon>
    </lineage>
</organism>
<dbReference type="Gramene" id="TVU16339">
    <property type="protein sequence ID" value="TVU16339"/>
    <property type="gene ID" value="EJB05_39898"/>
</dbReference>
<gene>
    <name evidence="1" type="ORF">EJB05_39898</name>
</gene>
<dbReference type="OrthoDB" id="639153at2759"/>
<sequence length="283" mass="31429">MVPLDFAGDRVCCRSTAAHHVAFTTIRACASLRSPSQASAQKPLAMRTATVPSSSVRCSSTGVMNSGSMRRHANAGALRVPKGRQAKRLRVSCAPPPSDPESKWWIAPLSPEDLGWGSQRARVWRNSGLYGTLCNIFLAGITFPAQNHTPLDIRPLLLMASFSKLYRVAPNLCLDIVLGFMYYMLSVLSAELKTNGKANNICTRLQCVLLVVLWCNSNNYEKGSYFFTRFIWTLAFHVYSCAVFYECIGVKHYKLYLEAIFKTLLTTKGGVIKVLKFMLLGIE</sequence>
<proteinExistence type="predicted"/>
<dbReference type="EMBL" id="RWGY01000031">
    <property type="protein sequence ID" value="TVU16339.1"/>
    <property type="molecule type" value="Genomic_DNA"/>
</dbReference>
<evidence type="ECO:0000313" key="1">
    <source>
        <dbReference type="EMBL" id="TVU16339.1"/>
    </source>
</evidence>
<keyword evidence="2" id="KW-1185">Reference proteome</keyword>
<feature type="non-terminal residue" evidence="1">
    <location>
        <position position="1"/>
    </location>
</feature>
<comment type="caution">
    <text evidence="1">The sequence shown here is derived from an EMBL/GenBank/DDBJ whole genome shotgun (WGS) entry which is preliminary data.</text>
</comment>